<dbReference type="AlphaFoldDB" id="H1HKU9"/>
<dbReference type="EMBL" id="AGEK01000016">
    <property type="protein sequence ID" value="EHO73200.1"/>
    <property type="molecule type" value="Genomic_DNA"/>
</dbReference>
<proteinExistence type="predicted"/>
<evidence type="ECO:0000313" key="2">
    <source>
        <dbReference type="Proteomes" id="UP000003167"/>
    </source>
</evidence>
<keyword evidence="2" id="KW-1185">Reference proteome</keyword>
<gene>
    <name evidence="1" type="ORF">HMPREF9944_00793</name>
</gene>
<organism evidence="1 2">
    <name type="scientific">Segatella maculosa OT 289</name>
    <dbReference type="NCBI Taxonomy" id="999422"/>
    <lineage>
        <taxon>Bacteria</taxon>
        <taxon>Pseudomonadati</taxon>
        <taxon>Bacteroidota</taxon>
        <taxon>Bacteroidia</taxon>
        <taxon>Bacteroidales</taxon>
        <taxon>Prevotellaceae</taxon>
        <taxon>Segatella</taxon>
    </lineage>
</organism>
<dbReference type="STRING" id="999422.HMPREF9944_00793"/>
<comment type="caution">
    <text evidence="1">The sequence shown here is derived from an EMBL/GenBank/DDBJ whole genome shotgun (WGS) entry which is preliminary data.</text>
</comment>
<reference evidence="1 2" key="1">
    <citation type="submission" date="2011-12" db="EMBL/GenBank/DDBJ databases">
        <title>The Genome Sequence of Prevotella maculosa OT 289.</title>
        <authorList>
            <consortium name="The Broad Institute Genome Sequencing Platform"/>
            <person name="Earl A."/>
            <person name="Ward D."/>
            <person name="Feldgarden M."/>
            <person name="Gevers D."/>
            <person name="Izard J."/>
            <person name="Blanton J.M."/>
            <person name="Mathney J."/>
            <person name="Tanner A.C."/>
            <person name="Dewhirst F.E."/>
            <person name="Young S.K."/>
            <person name="Zeng Q."/>
            <person name="Gargeya S."/>
            <person name="Fitzgerald M."/>
            <person name="Haas B."/>
            <person name="Abouelleil A."/>
            <person name="Alvarado L."/>
            <person name="Arachchi H.M."/>
            <person name="Berlin A."/>
            <person name="Chapman S.B."/>
            <person name="Gearin G."/>
            <person name="Goldberg J."/>
            <person name="Griggs A."/>
            <person name="Gujja S."/>
            <person name="Hansen M."/>
            <person name="Heiman D."/>
            <person name="Howarth C."/>
            <person name="Larimer J."/>
            <person name="Lui A."/>
            <person name="MacDonald P.J.P."/>
            <person name="McCowen C."/>
            <person name="Montmayeur A."/>
            <person name="Murphy C."/>
            <person name="Neiman D."/>
            <person name="Pearson M."/>
            <person name="Priest M."/>
            <person name="Roberts A."/>
            <person name="Saif S."/>
            <person name="Shea T."/>
            <person name="Sisk P."/>
            <person name="Stolte C."/>
            <person name="Sykes S."/>
            <person name="Wortman J."/>
            <person name="Nusbaum C."/>
            <person name="Birren B."/>
        </authorList>
    </citation>
    <scope>NUCLEOTIDE SEQUENCE [LARGE SCALE GENOMIC DNA]</scope>
    <source>
        <strain evidence="1 2">OT 289</strain>
    </source>
</reference>
<dbReference type="PATRIC" id="fig|999422.3.peg.816"/>
<accession>H1HKU9</accession>
<evidence type="ECO:0000313" key="1">
    <source>
        <dbReference type="EMBL" id="EHO73200.1"/>
    </source>
</evidence>
<dbReference type="HOGENOM" id="CLU_1365172_0_0_10"/>
<name>H1HKU9_9BACT</name>
<sequence length="200" mass="22861">MIAMLSVFIFSFCLLSIKPFLEKRKFISPRCFHPAMLINLNLPAESVRTFTPLLVMITLSNGTLLASVTIPFRYITLSHEHKAIPVNAQNIIFRITLICTYSLYGLPTVLYPCDISHFATLFQPLCEPISIISHDNISHIGSQYQSYWFASATLLPQPAWKANPRKMFFDFVLMQIYKILQAIARVSQFFFIIETAGNVF</sequence>
<dbReference type="Proteomes" id="UP000003167">
    <property type="component" value="Unassembled WGS sequence"/>
</dbReference>
<protein>
    <submittedName>
        <fullName evidence="1">Uncharacterized protein</fullName>
    </submittedName>
</protein>